<dbReference type="PANTHER" id="PTHR30425">
    <property type="entry name" value="PHOSPHATE TRANSPORT SYSTEM PERMEASE PROTEIN PST"/>
    <property type="match status" value="1"/>
</dbReference>
<dbReference type="Proteomes" id="UP000008221">
    <property type="component" value="Chromosome"/>
</dbReference>
<evidence type="ECO:0000256" key="10">
    <source>
        <dbReference type="RuleBase" id="RU363054"/>
    </source>
</evidence>
<dbReference type="Gene3D" id="1.10.3720.10">
    <property type="entry name" value="MetI-like"/>
    <property type="match status" value="1"/>
</dbReference>
<organism evidence="13 14">
    <name type="scientific">Acidothermus cellulolyticus (strain ATCC 43068 / DSM 8971 / 11B)</name>
    <dbReference type="NCBI Taxonomy" id="351607"/>
    <lineage>
        <taxon>Bacteria</taxon>
        <taxon>Bacillati</taxon>
        <taxon>Actinomycetota</taxon>
        <taxon>Actinomycetes</taxon>
        <taxon>Acidothermales</taxon>
        <taxon>Acidothermaceae</taxon>
        <taxon>Acidothermus</taxon>
    </lineage>
</organism>
<evidence type="ECO:0000313" key="14">
    <source>
        <dbReference type="Proteomes" id="UP000008221"/>
    </source>
</evidence>
<sequence>MTRSEPSAVPAAVSGGRRRHRGAAGDSVFHVAVWAAACFVLAVLAAIIIFLAWRAVPALRADTANFWTTTRWLPDNTPPAFGVAALAFGTFLSAALALVIAVPVALGTALFATEYASPRVGPWLGYLVDLLAAVPSVVYGLWGLYWLVPHLTPVQHGLARTLGFIPLFSDPRGVTAQPSRSIFAVSLILAVMIIPIIAAVSREIFLQVEPGLREAALGIGATRWDMIRLAVLPVSRFGLFGAVMLGLGRALGETIAVALVLGSSFSIDFHLLVPGKNTIAANIATQFAEAGPTGRSALIASGLVLFGMTIVTALLARFIIRRSGAQERSAIV</sequence>
<dbReference type="EMBL" id="CP000481">
    <property type="protein sequence ID" value="ABK51868.1"/>
    <property type="molecule type" value="Genomic_DNA"/>
</dbReference>
<dbReference type="RefSeq" id="WP_011718932.1">
    <property type="nucleotide sequence ID" value="NC_008578.1"/>
</dbReference>
<evidence type="ECO:0000256" key="6">
    <source>
        <dbReference type="ARBA" id="ARBA00022692"/>
    </source>
</evidence>
<keyword evidence="3 9" id="KW-0813">Transport</keyword>
<dbReference type="HOGENOM" id="CLU_033621_1_3_11"/>
<dbReference type="KEGG" id="ace:Acel_0092"/>
<feature type="transmembrane region" description="Helical" evidence="9">
    <location>
        <begin position="181"/>
        <end position="200"/>
    </location>
</feature>
<dbReference type="GO" id="GO:0005315">
    <property type="term" value="F:phosphate transmembrane transporter activity"/>
    <property type="evidence" value="ECO:0007669"/>
    <property type="project" value="InterPro"/>
</dbReference>
<evidence type="ECO:0000256" key="11">
    <source>
        <dbReference type="SAM" id="MobiDB-lite"/>
    </source>
</evidence>
<dbReference type="NCBIfam" id="TIGR02138">
    <property type="entry name" value="phosphate_pstC"/>
    <property type="match status" value="1"/>
</dbReference>
<dbReference type="InterPro" id="IPR035906">
    <property type="entry name" value="MetI-like_sf"/>
</dbReference>
<proteinExistence type="inferred from homology"/>
<comment type="similarity">
    <text evidence="2 10">Belongs to the binding-protein-dependent transport system permease family. CysTW subfamily.</text>
</comment>
<comment type="subcellular location">
    <subcellularLocation>
        <location evidence="1 9">Cell membrane</location>
        <topology evidence="1 9">Multi-pass membrane protein</topology>
    </subcellularLocation>
</comment>
<accession>A0LR08</accession>
<dbReference type="CDD" id="cd06261">
    <property type="entry name" value="TM_PBP2"/>
    <property type="match status" value="1"/>
</dbReference>
<evidence type="ECO:0000256" key="3">
    <source>
        <dbReference type="ARBA" id="ARBA00022448"/>
    </source>
</evidence>
<dbReference type="GO" id="GO:0006817">
    <property type="term" value="P:phosphate ion transport"/>
    <property type="evidence" value="ECO:0007669"/>
    <property type="project" value="UniProtKB-KW"/>
</dbReference>
<dbReference type="PANTHER" id="PTHR30425:SF1">
    <property type="entry name" value="PHOSPHATE TRANSPORT SYSTEM PERMEASE PROTEIN PSTC"/>
    <property type="match status" value="1"/>
</dbReference>
<dbReference type="GO" id="GO:0005886">
    <property type="term" value="C:plasma membrane"/>
    <property type="evidence" value="ECO:0007669"/>
    <property type="project" value="UniProtKB-SubCell"/>
</dbReference>
<dbReference type="PROSITE" id="PS50928">
    <property type="entry name" value="ABC_TM1"/>
    <property type="match status" value="1"/>
</dbReference>
<keyword evidence="14" id="KW-1185">Reference proteome</keyword>
<dbReference type="AlphaFoldDB" id="A0LR08"/>
<dbReference type="InParanoid" id="A0LR08"/>
<keyword evidence="6 9" id="KW-0812">Transmembrane</keyword>
<keyword evidence="8 9" id="KW-0472">Membrane</keyword>
<feature type="transmembrane region" description="Helical" evidence="9">
    <location>
        <begin position="80"/>
        <end position="111"/>
    </location>
</feature>
<evidence type="ECO:0000256" key="5">
    <source>
        <dbReference type="ARBA" id="ARBA00022592"/>
    </source>
</evidence>
<evidence type="ECO:0000256" key="1">
    <source>
        <dbReference type="ARBA" id="ARBA00004651"/>
    </source>
</evidence>
<feature type="transmembrane region" description="Helical" evidence="9">
    <location>
        <begin position="123"/>
        <end position="148"/>
    </location>
</feature>
<dbReference type="STRING" id="351607.Acel_0092"/>
<evidence type="ECO:0000256" key="2">
    <source>
        <dbReference type="ARBA" id="ARBA00007069"/>
    </source>
</evidence>
<dbReference type="FunCoup" id="A0LR08">
    <property type="interactions" value="25"/>
</dbReference>
<dbReference type="InterPro" id="IPR051124">
    <property type="entry name" value="Phosphate_Transport_Permease"/>
</dbReference>
<feature type="transmembrane region" description="Helical" evidence="9">
    <location>
        <begin position="237"/>
        <end position="261"/>
    </location>
</feature>
<dbReference type="eggNOG" id="COG0573">
    <property type="taxonomic scope" value="Bacteria"/>
</dbReference>
<dbReference type="Pfam" id="PF00528">
    <property type="entry name" value="BPD_transp_1"/>
    <property type="match status" value="1"/>
</dbReference>
<name>A0LR08_ACIC1</name>
<keyword evidence="5 10" id="KW-0592">Phosphate transport</keyword>
<dbReference type="InterPro" id="IPR000515">
    <property type="entry name" value="MetI-like"/>
</dbReference>
<evidence type="ECO:0000256" key="9">
    <source>
        <dbReference type="RuleBase" id="RU363032"/>
    </source>
</evidence>
<dbReference type="InterPro" id="IPR011864">
    <property type="entry name" value="Phosphate_PstC"/>
</dbReference>
<keyword evidence="7 9" id="KW-1133">Transmembrane helix</keyword>
<feature type="transmembrane region" description="Helical" evidence="9">
    <location>
        <begin position="27"/>
        <end position="53"/>
    </location>
</feature>
<dbReference type="SUPFAM" id="SSF161098">
    <property type="entry name" value="MetI-like"/>
    <property type="match status" value="1"/>
</dbReference>
<keyword evidence="4 10" id="KW-1003">Cell membrane</keyword>
<feature type="transmembrane region" description="Helical" evidence="9">
    <location>
        <begin position="297"/>
        <end position="320"/>
    </location>
</feature>
<evidence type="ECO:0000259" key="12">
    <source>
        <dbReference type="PROSITE" id="PS50928"/>
    </source>
</evidence>
<evidence type="ECO:0000313" key="13">
    <source>
        <dbReference type="EMBL" id="ABK51868.1"/>
    </source>
</evidence>
<evidence type="ECO:0000256" key="8">
    <source>
        <dbReference type="ARBA" id="ARBA00023136"/>
    </source>
</evidence>
<gene>
    <name evidence="13" type="ordered locus">Acel_0092</name>
</gene>
<feature type="region of interest" description="Disordered" evidence="11">
    <location>
        <begin position="1"/>
        <end position="20"/>
    </location>
</feature>
<comment type="function">
    <text evidence="10">Part of the binding-protein-dependent transport system for phosphate; probably responsible for the translocation of the substrate across the membrane.</text>
</comment>
<reference evidence="13 14" key="1">
    <citation type="journal article" date="2009" name="Genome Res.">
        <title>Complete genome of the cellulolytic thermophile Acidothermus cellulolyticus 11B provides insights into its ecophysiological and evolutionary adaptations.</title>
        <authorList>
            <person name="Barabote R.D."/>
            <person name="Xie G."/>
            <person name="Leu D.H."/>
            <person name="Normand P."/>
            <person name="Necsulea A."/>
            <person name="Daubin V."/>
            <person name="Medigue C."/>
            <person name="Adney W.S."/>
            <person name="Xu X.C."/>
            <person name="Lapidus A."/>
            <person name="Parales R.E."/>
            <person name="Detter C."/>
            <person name="Pujic P."/>
            <person name="Bruce D."/>
            <person name="Lavire C."/>
            <person name="Challacombe J.F."/>
            <person name="Brettin T.S."/>
            <person name="Berry A.M."/>
        </authorList>
    </citation>
    <scope>NUCLEOTIDE SEQUENCE [LARGE SCALE GENOMIC DNA]</scope>
    <source>
        <strain evidence="14">ATCC 43068 / DSM 8971 / 11B</strain>
    </source>
</reference>
<feature type="domain" description="ABC transmembrane type-1" evidence="12">
    <location>
        <begin position="87"/>
        <end position="316"/>
    </location>
</feature>
<protein>
    <recommendedName>
        <fullName evidence="10">Phosphate transport system permease protein</fullName>
    </recommendedName>
</protein>
<evidence type="ECO:0000256" key="7">
    <source>
        <dbReference type="ARBA" id="ARBA00022989"/>
    </source>
</evidence>
<evidence type="ECO:0000256" key="4">
    <source>
        <dbReference type="ARBA" id="ARBA00022475"/>
    </source>
</evidence>